<comment type="caution">
    <text evidence="1">The sequence shown here is derived from an EMBL/GenBank/DDBJ whole genome shotgun (WGS) entry which is preliminary data.</text>
</comment>
<sequence>MRRPEKPSRARFGILKVYALGMASEIPMCAREGFSGRPFESLPSSTSVIDLLQNVQRHNGRDFWEPPIQITRFLVPPPRLRARPGSYRQQPLQPSATPTSAESYVVGGVPYRWQLGGAGQYAEPPCIWLKASLYPRAELRQGGGDAEDRESPRDTLKDEVLKIMPVQKQTRAGQRTCFKAFCSEEVATAILQAIILAKLSVIPVRSGYWGNKIGKRHTVWQRAGAADPAPRGTSIVSTPVPQKLLHMAGIEDCYTSARGSTATLGNFAKTTYLAIQLTWRERELINDAEMNELEEYLANNPATPDATHGPDSFVDGAAAEDPAPGLFPDHELVPPVPAPRSTAAAPSASTTTSDAEMGGGKTLGFGGVFGHLDDPKLEIRV</sequence>
<gene>
    <name evidence="1" type="ORF">HPB47_018640</name>
</gene>
<organism evidence="1 2">
    <name type="scientific">Ixodes persulcatus</name>
    <name type="common">Taiga tick</name>
    <dbReference type="NCBI Taxonomy" id="34615"/>
    <lineage>
        <taxon>Eukaryota</taxon>
        <taxon>Metazoa</taxon>
        <taxon>Ecdysozoa</taxon>
        <taxon>Arthropoda</taxon>
        <taxon>Chelicerata</taxon>
        <taxon>Arachnida</taxon>
        <taxon>Acari</taxon>
        <taxon>Parasitiformes</taxon>
        <taxon>Ixodida</taxon>
        <taxon>Ixodoidea</taxon>
        <taxon>Ixodidae</taxon>
        <taxon>Ixodinae</taxon>
        <taxon>Ixodes</taxon>
    </lineage>
</organism>
<name>A0AC60QKE1_IXOPE</name>
<proteinExistence type="predicted"/>
<accession>A0AC60QKE1</accession>
<evidence type="ECO:0000313" key="2">
    <source>
        <dbReference type="Proteomes" id="UP000805193"/>
    </source>
</evidence>
<reference evidence="1 2" key="1">
    <citation type="journal article" date="2020" name="Cell">
        <title>Large-Scale Comparative Analyses of Tick Genomes Elucidate Their Genetic Diversity and Vector Capacities.</title>
        <authorList>
            <consortium name="Tick Genome and Microbiome Consortium (TIGMIC)"/>
            <person name="Jia N."/>
            <person name="Wang J."/>
            <person name="Shi W."/>
            <person name="Du L."/>
            <person name="Sun Y."/>
            <person name="Zhan W."/>
            <person name="Jiang J.F."/>
            <person name="Wang Q."/>
            <person name="Zhang B."/>
            <person name="Ji P."/>
            <person name="Bell-Sakyi L."/>
            <person name="Cui X.M."/>
            <person name="Yuan T.T."/>
            <person name="Jiang B.G."/>
            <person name="Yang W.F."/>
            <person name="Lam T.T."/>
            <person name="Chang Q.C."/>
            <person name="Ding S.J."/>
            <person name="Wang X.J."/>
            <person name="Zhu J.G."/>
            <person name="Ruan X.D."/>
            <person name="Zhao L."/>
            <person name="Wei J.T."/>
            <person name="Ye R.Z."/>
            <person name="Que T.C."/>
            <person name="Du C.H."/>
            <person name="Zhou Y.H."/>
            <person name="Cheng J.X."/>
            <person name="Dai P.F."/>
            <person name="Guo W.B."/>
            <person name="Han X.H."/>
            <person name="Huang E.J."/>
            <person name="Li L.F."/>
            <person name="Wei W."/>
            <person name="Gao Y.C."/>
            <person name="Liu J.Z."/>
            <person name="Shao H.Z."/>
            <person name="Wang X."/>
            <person name="Wang C.C."/>
            <person name="Yang T.C."/>
            <person name="Huo Q.B."/>
            <person name="Li W."/>
            <person name="Chen H.Y."/>
            <person name="Chen S.E."/>
            <person name="Zhou L.G."/>
            <person name="Ni X.B."/>
            <person name="Tian J.H."/>
            <person name="Sheng Y."/>
            <person name="Liu T."/>
            <person name="Pan Y.S."/>
            <person name="Xia L.Y."/>
            <person name="Li J."/>
            <person name="Zhao F."/>
            <person name="Cao W.C."/>
        </authorList>
    </citation>
    <scope>NUCLEOTIDE SEQUENCE [LARGE SCALE GENOMIC DNA]</scope>
    <source>
        <strain evidence="1">Iper-2018</strain>
    </source>
</reference>
<keyword evidence="2" id="KW-1185">Reference proteome</keyword>
<protein>
    <submittedName>
        <fullName evidence="1">Uncharacterized protein</fullName>
    </submittedName>
</protein>
<dbReference type="EMBL" id="JABSTQ010007835">
    <property type="protein sequence ID" value="KAG0435180.1"/>
    <property type="molecule type" value="Genomic_DNA"/>
</dbReference>
<evidence type="ECO:0000313" key="1">
    <source>
        <dbReference type="EMBL" id="KAG0435180.1"/>
    </source>
</evidence>
<dbReference type="Proteomes" id="UP000805193">
    <property type="component" value="Unassembled WGS sequence"/>
</dbReference>